<gene>
    <name evidence="1" type="ORF">LCGC14_2933110</name>
</gene>
<proteinExistence type="predicted"/>
<organism evidence="1">
    <name type="scientific">marine sediment metagenome</name>
    <dbReference type="NCBI Taxonomy" id="412755"/>
    <lineage>
        <taxon>unclassified sequences</taxon>
        <taxon>metagenomes</taxon>
        <taxon>ecological metagenomes</taxon>
    </lineage>
</organism>
<dbReference type="Gene3D" id="3.30.450.410">
    <property type="match status" value="1"/>
</dbReference>
<protein>
    <recommendedName>
        <fullName evidence="2">Alkylmercury lyase</fullName>
    </recommendedName>
</protein>
<dbReference type="SUPFAM" id="SSF160387">
    <property type="entry name" value="NosL/MerB-like"/>
    <property type="match status" value="1"/>
</dbReference>
<dbReference type="AlphaFoldDB" id="A0A0F8ZSZ2"/>
<comment type="caution">
    <text evidence="1">The sequence shown here is derived from an EMBL/GenBank/DDBJ whole genome shotgun (WGS) entry which is preliminary data.</text>
</comment>
<dbReference type="EMBL" id="LAZR01058604">
    <property type="protein sequence ID" value="KKK69529.1"/>
    <property type="molecule type" value="Genomic_DNA"/>
</dbReference>
<reference evidence="1" key="1">
    <citation type="journal article" date="2015" name="Nature">
        <title>Complex archaea that bridge the gap between prokaryotes and eukaryotes.</title>
        <authorList>
            <person name="Spang A."/>
            <person name="Saw J.H."/>
            <person name="Jorgensen S.L."/>
            <person name="Zaremba-Niedzwiedzka K."/>
            <person name="Martijn J."/>
            <person name="Lind A.E."/>
            <person name="van Eijk R."/>
            <person name="Schleper C."/>
            <person name="Guy L."/>
            <person name="Ettema T.J."/>
        </authorList>
    </citation>
    <scope>NUCLEOTIDE SEQUENCE</scope>
</reference>
<evidence type="ECO:0000313" key="1">
    <source>
        <dbReference type="EMBL" id="KKK69529.1"/>
    </source>
</evidence>
<dbReference type="InterPro" id="IPR053717">
    <property type="entry name" value="MerB_lyase_sf"/>
</dbReference>
<sequence length="164" mass="19118">QEEIQAILKKLDKIDVIHLEDGSKTEIVAAYPFSGYKTDHLIKFRKEQYKDIYSLCAVDALGISFMLDCDLSIKSKCLHCNDELNIIIEDNEIVYLNHENVVVWFDMEYSCCAATSICNNINFFSSLHHFKEWQHNKPTRKGSLLQIQEAFYIGKLFFDNRLNI</sequence>
<dbReference type="Pfam" id="PF03243">
    <property type="entry name" value="MerB"/>
    <property type="match status" value="1"/>
</dbReference>
<dbReference type="InterPro" id="IPR004927">
    <property type="entry name" value="MerB"/>
</dbReference>
<accession>A0A0F8ZSZ2</accession>
<name>A0A0F8ZSZ2_9ZZZZ</name>
<dbReference type="GO" id="GO:0018836">
    <property type="term" value="F:alkylmercury lyase activity"/>
    <property type="evidence" value="ECO:0007669"/>
    <property type="project" value="InterPro"/>
</dbReference>
<feature type="non-terminal residue" evidence="1">
    <location>
        <position position="1"/>
    </location>
</feature>
<evidence type="ECO:0008006" key="2">
    <source>
        <dbReference type="Google" id="ProtNLM"/>
    </source>
</evidence>